<sequence>MPLQIRKILIPTSVVYRSYCDPEDLYVYSAQRRYVSFDLNALIKTAEEAADDNAVCVNISKLPEGNFNKAFLVTMQNGRKLVVKIPNPNSGSCHYTEVATMQYARENLHVPVPKVLTYCSRVMESKLGAEYIVMEKAQGIELSHIWESFEPRDKPSIVKQIGSITSTLSRAKFPSYESESIKLDSIFAIGPTTGRAWFDDRRWTSPSNVMNALVKRELACVNKFSNFPRDSQQGIFNGPGSYRPTKEAKLSVLQDFLKIYQHILPKGDGLNAGVIWHNDLHSDNIFVDQDEPTKITSIIDWQAVPIYPIFLVAHHPSLIEFDGPKQERFVQPSLPENIKDFNPQDKKAAGELFLAQTLWLYYEIQVYKEAPDLLHAFQYRETLQPELLSLVGSIYDDGEPHVQKLRADVTRDDVGKKLVGEDNHSNPSVPCPLSYTERDLIKQGEEYAKWERDVERKAQVIDELGMYTGWNGAVSPGDYDEVVRRLNLAKKRFLDRESKTSAERILWEEGMAFRR</sequence>
<dbReference type="GO" id="GO:0005739">
    <property type="term" value="C:mitochondrion"/>
    <property type="evidence" value="ECO:0007669"/>
    <property type="project" value="UniProtKB-SubCell"/>
</dbReference>
<evidence type="ECO:0000256" key="5">
    <source>
        <dbReference type="ARBA" id="ARBA00023128"/>
    </source>
</evidence>
<protein>
    <recommendedName>
        <fullName evidence="3">Altered inheritance of mitochondria protein 9, mitochondrial</fullName>
    </recommendedName>
    <alternativeName>
        <fullName evidence="6">Found in mitochondrial proteome protein 29</fullName>
    </alternativeName>
</protein>
<name>A0A5N6J4B3_9EURO</name>
<keyword evidence="9" id="KW-1185">Reference proteome</keyword>
<dbReference type="Pfam" id="PF01636">
    <property type="entry name" value="APH"/>
    <property type="match status" value="1"/>
</dbReference>
<dbReference type="EMBL" id="ML732799">
    <property type="protein sequence ID" value="KAB8273109.1"/>
    <property type="molecule type" value="Genomic_DNA"/>
</dbReference>
<dbReference type="InterPro" id="IPR011009">
    <property type="entry name" value="Kinase-like_dom_sf"/>
</dbReference>
<evidence type="ECO:0000313" key="9">
    <source>
        <dbReference type="Proteomes" id="UP000326289"/>
    </source>
</evidence>
<proteinExistence type="inferred from homology"/>
<reference evidence="8 9" key="1">
    <citation type="submission" date="2019-04" db="EMBL/GenBank/DDBJ databases">
        <title>Fungal friends and foes A comparative genomics study of 23 Aspergillus species from section Flavi.</title>
        <authorList>
            <consortium name="DOE Joint Genome Institute"/>
            <person name="Kjaerbolling I."/>
            <person name="Vesth T.C."/>
            <person name="Frisvad J.C."/>
            <person name="Nybo J.L."/>
            <person name="Theobald S."/>
            <person name="Kildgaard S."/>
            <person name="Petersen T.I."/>
            <person name="Kuo A."/>
            <person name="Sato A."/>
            <person name="Lyhne E.K."/>
            <person name="Kogle M.E."/>
            <person name="Wiebenga A."/>
            <person name="Kun R.S."/>
            <person name="Lubbers R.J."/>
            <person name="Makela M.R."/>
            <person name="Barry K."/>
            <person name="Chovatia M."/>
            <person name="Clum A."/>
            <person name="Daum C."/>
            <person name="Haridas S."/>
            <person name="He G."/>
            <person name="LaButti K."/>
            <person name="Lipzen A."/>
            <person name="Mondo S."/>
            <person name="Pangilinan J."/>
            <person name="Riley R."/>
            <person name="Salamov A."/>
            <person name="Simmons B.A."/>
            <person name="Magnuson J.K."/>
            <person name="Henrissat B."/>
            <person name="Mortensen U.H."/>
            <person name="Larsen T.O."/>
            <person name="De vries R.P."/>
            <person name="Grigoriev I.V."/>
            <person name="Machida M."/>
            <person name="Baker S.E."/>
            <person name="Andersen M.R."/>
        </authorList>
    </citation>
    <scope>NUCLEOTIDE SEQUENCE [LARGE SCALE GENOMIC DNA]</scope>
    <source>
        <strain evidence="8 9">CBS 117635</strain>
    </source>
</reference>
<keyword evidence="8" id="KW-0808">Transferase</keyword>
<gene>
    <name evidence="8" type="ORF">BDV30DRAFT_226900</name>
</gene>
<dbReference type="Gene3D" id="3.90.1200.10">
    <property type="match status" value="1"/>
</dbReference>
<dbReference type="InterPro" id="IPR051035">
    <property type="entry name" value="Mito_inheritance_9"/>
</dbReference>
<dbReference type="PANTHER" id="PTHR36091">
    <property type="entry name" value="ALTERED INHERITANCE OF MITOCHONDRIA PROTEIN 9, MITOCHONDRIAL"/>
    <property type="match status" value="1"/>
</dbReference>
<evidence type="ECO:0000313" key="8">
    <source>
        <dbReference type="EMBL" id="KAB8273109.1"/>
    </source>
</evidence>
<evidence type="ECO:0000256" key="6">
    <source>
        <dbReference type="ARBA" id="ARBA00031849"/>
    </source>
</evidence>
<dbReference type="Gene3D" id="3.30.200.20">
    <property type="entry name" value="Phosphorylase Kinase, domain 1"/>
    <property type="match status" value="1"/>
</dbReference>
<evidence type="ECO:0000256" key="4">
    <source>
        <dbReference type="ARBA" id="ARBA00022946"/>
    </source>
</evidence>
<evidence type="ECO:0000256" key="2">
    <source>
        <dbReference type="ARBA" id="ARBA00005543"/>
    </source>
</evidence>
<evidence type="ECO:0000256" key="3">
    <source>
        <dbReference type="ARBA" id="ARBA00016197"/>
    </source>
</evidence>
<dbReference type="GO" id="GO:0016301">
    <property type="term" value="F:kinase activity"/>
    <property type="evidence" value="ECO:0007669"/>
    <property type="project" value="UniProtKB-KW"/>
</dbReference>
<evidence type="ECO:0000259" key="7">
    <source>
        <dbReference type="Pfam" id="PF01636"/>
    </source>
</evidence>
<organism evidence="8 9">
    <name type="scientific">Aspergillus minisclerotigenes</name>
    <dbReference type="NCBI Taxonomy" id="656917"/>
    <lineage>
        <taxon>Eukaryota</taxon>
        <taxon>Fungi</taxon>
        <taxon>Dikarya</taxon>
        <taxon>Ascomycota</taxon>
        <taxon>Pezizomycotina</taxon>
        <taxon>Eurotiomycetes</taxon>
        <taxon>Eurotiomycetidae</taxon>
        <taxon>Eurotiales</taxon>
        <taxon>Aspergillaceae</taxon>
        <taxon>Aspergillus</taxon>
        <taxon>Aspergillus subgen. Circumdati</taxon>
    </lineage>
</organism>
<keyword evidence="5" id="KW-0496">Mitochondrion</keyword>
<accession>A0A5N6J4B3</accession>
<comment type="similarity">
    <text evidence="2">Belongs to the AIM9 family.</text>
</comment>
<dbReference type="InterPro" id="IPR002575">
    <property type="entry name" value="Aminoglycoside_PTrfase"/>
</dbReference>
<dbReference type="Proteomes" id="UP000326289">
    <property type="component" value="Unassembled WGS sequence"/>
</dbReference>
<dbReference type="SUPFAM" id="SSF56112">
    <property type="entry name" value="Protein kinase-like (PK-like)"/>
    <property type="match status" value="1"/>
</dbReference>
<feature type="domain" description="Aminoglycoside phosphotransferase" evidence="7">
    <location>
        <begin position="59"/>
        <end position="303"/>
    </location>
</feature>
<dbReference type="PANTHER" id="PTHR36091:SF1">
    <property type="entry name" value="ALTERED INHERITANCE OF MITOCHONDRIA PROTEIN 9, MITOCHONDRIAL"/>
    <property type="match status" value="1"/>
</dbReference>
<keyword evidence="8" id="KW-0418">Kinase</keyword>
<keyword evidence="4" id="KW-0809">Transit peptide</keyword>
<evidence type="ECO:0000256" key="1">
    <source>
        <dbReference type="ARBA" id="ARBA00004173"/>
    </source>
</evidence>
<dbReference type="AlphaFoldDB" id="A0A5N6J4B3"/>
<comment type="subcellular location">
    <subcellularLocation>
        <location evidence="1">Mitochondrion</location>
    </subcellularLocation>
</comment>